<dbReference type="Proteomes" id="UP000048289">
    <property type="component" value="Unassembled WGS sequence"/>
</dbReference>
<feature type="compositionally biased region" description="Polar residues" evidence="1">
    <location>
        <begin position="1"/>
        <end position="65"/>
    </location>
</feature>
<gene>
    <name evidence="2" type="ORF">ERS007681_01802</name>
    <name evidence="3" type="ORF">ERS007720_03333</name>
    <name evidence="4" type="ORF">ERS007741_04121</name>
</gene>
<evidence type="ECO:0000313" key="6">
    <source>
        <dbReference type="Proteomes" id="UP000048289"/>
    </source>
</evidence>
<dbReference type="EMBL" id="CFOE01000201">
    <property type="protein sequence ID" value="CFE39422.1"/>
    <property type="molecule type" value="Genomic_DNA"/>
</dbReference>
<dbReference type="EMBL" id="CSAJ01000522">
    <property type="protein sequence ID" value="COW81364.1"/>
    <property type="molecule type" value="Genomic_DNA"/>
</dbReference>
<name>A0A655JNK6_MYCTX</name>
<dbReference type="Proteomes" id="UP000048600">
    <property type="component" value="Unassembled WGS sequence"/>
</dbReference>
<dbReference type="Proteomes" id="UP000044938">
    <property type="component" value="Unassembled WGS sequence"/>
</dbReference>
<sequence length="72" mass="7795">MTNRPPSTFSRSSAFTCASSAARSAPSTKRRSTSLWNSANTMSQMRGTKHNSVGRTRARSSNSVDRSLLATK</sequence>
<evidence type="ECO:0000313" key="3">
    <source>
        <dbReference type="EMBL" id="COW81364.1"/>
    </source>
</evidence>
<protein>
    <submittedName>
        <fullName evidence="4">Uncharacterized protein</fullName>
    </submittedName>
</protein>
<feature type="region of interest" description="Disordered" evidence="1">
    <location>
        <begin position="1"/>
        <end position="72"/>
    </location>
</feature>
<evidence type="ECO:0000313" key="2">
    <source>
        <dbReference type="EMBL" id="CFE39422.1"/>
    </source>
</evidence>
<dbReference type="AlphaFoldDB" id="A0A655JNK6"/>
<organism evidence="4 7">
    <name type="scientific">Mycobacterium tuberculosis</name>
    <dbReference type="NCBI Taxonomy" id="1773"/>
    <lineage>
        <taxon>Bacteria</taxon>
        <taxon>Bacillati</taxon>
        <taxon>Actinomycetota</taxon>
        <taxon>Actinomycetes</taxon>
        <taxon>Mycobacteriales</taxon>
        <taxon>Mycobacteriaceae</taxon>
        <taxon>Mycobacterium</taxon>
        <taxon>Mycobacterium tuberculosis complex</taxon>
    </lineage>
</organism>
<evidence type="ECO:0000313" key="5">
    <source>
        <dbReference type="Proteomes" id="UP000044938"/>
    </source>
</evidence>
<accession>A0A655JNK6</accession>
<proteinExistence type="predicted"/>
<evidence type="ECO:0000313" key="4">
    <source>
        <dbReference type="EMBL" id="COX28376.1"/>
    </source>
</evidence>
<evidence type="ECO:0000256" key="1">
    <source>
        <dbReference type="SAM" id="MobiDB-lite"/>
    </source>
</evidence>
<evidence type="ECO:0000313" key="7">
    <source>
        <dbReference type="Proteomes" id="UP000048600"/>
    </source>
</evidence>
<reference evidence="5 6" key="1">
    <citation type="submission" date="2015-03" db="EMBL/GenBank/DDBJ databases">
        <authorList>
            <consortium name="Pathogen Informatics"/>
        </authorList>
    </citation>
    <scope>NUCLEOTIDE SEQUENCE [LARGE SCALE GENOMIC DNA]</scope>
    <source>
        <strain evidence="2 6">G09901357</strain>
        <strain evidence="3 5">M09401471</strain>
        <strain evidence="4 7">P00601463</strain>
    </source>
</reference>
<dbReference type="EMBL" id="CHKL01000764">
    <property type="protein sequence ID" value="COX28376.1"/>
    <property type="molecule type" value="Genomic_DNA"/>
</dbReference>